<keyword evidence="3" id="KW-1185">Reference proteome</keyword>
<comment type="caution">
    <text evidence="2">The sequence shown here is derived from an EMBL/GenBank/DDBJ whole genome shotgun (WGS) entry which is preliminary data.</text>
</comment>
<keyword evidence="1" id="KW-0704">Schiff base</keyword>
<sequence>MAPTTWLDKLEEELNIDVDWMDPDFLVQMQPTIRFHDLTSNQNFVDIQMGHPSNAALLRDTAREVQNERTAAPDAHGSKETHPLWLAIYTRMAVRMCKKVVDLIQGRVLLQTSPAQAYDTAATLAHARLYDAEFARVGIPRARFCIKIPCTGPALIAASVLQAEGIQTLGTALFGLPQAMACSQAGCLSISPYFNDVRAHDDRSVWPAVRDPAVEHPNAARLVQILDLYRRQYAATGKRQPLVKNASFVSQEEALAAGEMGCQSATLFHTLIQDLAAHPYTDAERPGGIAAAAATRPKPAADVPFYKDRPAPSDRLAPLLAVDPLNAADPTTVAVGYDAVVAADYLADGGKPLDAAIAADPVAKDRLDAALTLFIACEKRSQDKVEAALASL</sequence>
<evidence type="ECO:0008006" key="4">
    <source>
        <dbReference type="Google" id="ProtNLM"/>
    </source>
</evidence>
<evidence type="ECO:0000256" key="1">
    <source>
        <dbReference type="ARBA" id="ARBA00023270"/>
    </source>
</evidence>
<organism evidence="2 3">
    <name type="scientific">Sporothrix curviconia</name>
    <dbReference type="NCBI Taxonomy" id="1260050"/>
    <lineage>
        <taxon>Eukaryota</taxon>
        <taxon>Fungi</taxon>
        <taxon>Dikarya</taxon>
        <taxon>Ascomycota</taxon>
        <taxon>Pezizomycotina</taxon>
        <taxon>Sordariomycetes</taxon>
        <taxon>Sordariomycetidae</taxon>
        <taxon>Ophiostomatales</taxon>
        <taxon>Ophiostomataceae</taxon>
        <taxon>Sporothrix</taxon>
    </lineage>
</organism>
<dbReference type="PANTHER" id="PTHR10683:SF39">
    <property type="entry name" value="TRANSALDOLASE"/>
    <property type="match status" value="1"/>
</dbReference>
<evidence type="ECO:0000313" key="3">
    <source>
        <dbReference type="Proteomes" id="UP001642405"/>
    </source>
</evidence>
<dbReference type="Gene3D" id="3.20.20.70">
    <property type="entry name" value="Aldolase class I"/>
    <property type="match status" value="1"/>
</dbReference>
<gene>
    <name evidence="2" type="ORF">SCUCBS95973_001414</name>
</gene>
<dbReference type="InterPro" id="IPR013785">
    <property type="entry name" value="Aldolase_TIM"/>
</dbReference>
<evidence type="ECO:0000313" key="2">
    <source>
        <dbReference type="EMBL" id="CAK7212292.1"/>
    </source>
</evidence>
<protein>
    <recommendedName>
        <fullName evidence="4">Transaldolase</fullName>
    </recommendedName>
</protein>
<dbReference type="InterPro" id="IPR001585">
    <property type="entry name" value="TAL/FSA"/>
</dbReference>
<name>A0ABP0AYE8_9PEZI</name>
<dbReference type="Pfam" id="PF00923">
    <property type="entry name" value="TAL_FSA"/>
    <property type="match status" value="1"/>
</dbReference>
<dbReference type="Proteomes" id="UP001642405">
    <property type="component" value="Unassembled WGS sequence"/>
</dbReference>
<reference evidence="2 3" key="1">
    <citation type="submission" date="2024-01" db="EMBL/GenBank/DDBJ databases">
        <authorList>
            <person name="Allen C."/>
            <person name="Tagirdzhanova G."/>
        </authorList>
    </citation>
    <scope>NUCLEOTIDE SEQUENCE [LARGE SCALE GENOMIC DNA]</scope>
</reference>
<dbReference type="PANTHER" id="PTHR10683">
    <property type="entry name" value="TRANSALDOLASE"/>
    <property type="match status" value="1"/>
</dbReference>
<proteinExistence type="predicted"/>
<dbReference type="EMBL" id="CAWUHB010000005">
    <property type="protein sequence ID" value="CAK7212292.1"/>
    <property type="molecule type" value="Genomic_DNA"/>
</dbReference>
<dbReference type="SUPFAM" id="SSF51569">
    <property type="entry name" value="Aldolase"/>
    <property type="match status" value="1"/>
</dbReference>
<accession>A0ABP0AYE8</accession>